<dbReference type="Gene3D" id="3.30.750.24">
    <property type="entry name" value="STAS domain"/>
    <property type="match status" value="1"/>
</dbReference>
<gene>
    <name evidence="3" type="ORF">FH607_006565</name>
</gene>
<dbReference type="PANTHER" id="PTHR33745">
    <property type="entry name" value="RSBT ANTAGONIST PROTEIN RSBS-RELATED"/>
    <property type="match status" value="1"/>
</dbReference>
<dbReference type="Pfam" id="PF14361">
    <property type="entry name" value="RsbRD_N"/>
    <property type="match status" value="1"/>
</dbReference>
<sequence length="294" mass="31193">MSAIESAGRERVVRALRDHEAEIAENWVRLQIDQGVLVAGIGEHELRGEAEQLVSALLAGLATDELPAAKLATEHAELRETLADLSLRRARGGATPTATSLAVLAFKDVVLEILQRSTRNATELFEAAVLLNRVLDAAGVLAFDQYVATREEIISRQSRQLMELSTPVVRLWRRVLAVPLIGTLDTSRTQVVMESLLQAIRDDEAQVAIIDITGVAAVDTSVAHHLMQTVAAVRLMGADCVISGIRPATAQTIAQLGIDLSTILTRATLADALAAALRITGDAPAPAAALGAAS</sequence>
<name>A0A5N6AJM7_9ACTN</name>
<organism evidence="3 4">
    <name type="scientific">Streptomyces mimosae</name>
    <dbReference type="NCBI Taxonomy" id="2586635"/>
    <lineage>
        <taxon>Bacteria</taxon>
        <taxon>Bacillati</taxon>
        <taxon>Actinomycetota</taxon>
        <taxon>Actinomycetes</taxon>
        <taxon>Kitasatosporales</taxon>
        <taxon>Streptomycetaceae</taxon>
        <taxon>Streptomyces</taxon>
    </lineage>
</organism>
<dbReference type="Proteomes" id="UP000314251">
    <property type="component" value="Unassembled WGS sequence"/>
</dbReference>
<reference evidence="3" key="1">
    <citation type="submission" date="2019-10" db="EMBL/GenBank/DDBJ databases">
        <title>Nonomuraea sp. nov., isolated from Phyllanthus amarus.</title>
        <authorList>
            <person name="Klykleung N."/>
            <person name="Tanasupawat S."/>
        </authorList>
    </citation>
    <scope>NUCLEOTIDE SEQUENCE [LARGE SCALE GENOMIC DNA]</scope>
    <source>
        <strain evidence="3">3MP-10</strain>
    </source>
</reference>
<dbReference type="InterPro" id="IPR025751">
    <property type="entry name" value="RsbRD_N_dom"/>
</dbReference>
<comment type="caution">
    <text evidence="3">The sequence shown here is derived from an EMBL/GenBank/DDBJ whole genome shotgun (WGS) entry which is preliminary data.</text>
</comment>
<evidence type="ECO:0000313" key="4">
    <source>
        <dbReference type="Proteomes" id="UP000314251"/>
    </source>
</evidence>
<dbReference type="OrthoDB" id="9800154at2"/>
<protein>
    <submittedName>
        <fullName evidence="3">STAS domain-containing protein</fullName>
    </submittedName>
</protein>
<dbReference type="CDD" id="cd07041">
    <property type="entry name" value="STAS_RsbR_RsbS_like"/>
    <property type="match status" value="1"/>
</dbReference>
<dbReference type="EMBL" id="VDLY02000003">
    <property type="protein sequence ID" value="KAB8168874.1"/>
    <property type="molecule type" value="Genomic_DNA"/>
</dbReference>
<dbReference type="InterPro" id="IPR051932">
    <property type="entry name" value="Bact_StressResp_Reg"/>
</dbReference>
<dbReference type="RefSeq" id="WP_139666646.1">
    <property type="nucleotide sequence ID" value="NZ_VDLY02000003.1"/>
</dbReference>
<keyword evidence="4" id="KW-1185">Reference proteome</keyword>
<proteinExistence type="predicted"/>
<dbReference type="PANTHER" id="PTHR33745:SF3">
    <property type="entry name" value="RSBT CO-ANTAGONIST PROTEIN RSBRC"/>
    <property type="match status" value="1"/>
</dbReference>
<accession>A0A5N6AJM7</accession>
<evidence type="ECO:0000313" key="3">
    <source>
        <dbReference type="EMBL" id="KAB8168874.1"/>
    </source>
</evidence>
<dbReference type="AlphaFoldDB" id="A0A5N6AJM7"/>
<evidence type="ECO:0000256" key="1">
    <source>
        <dbReference type="ARBA" id="ARBA00022553"/>
    </source>
</evidence>
<keyword evidence="1" id="KW-0597">Phosphoprotein</keyword>
<dbReference type="InterPro" id="IPR036513">
    <property type="entry name" value="STAS_dom_sf"/>
</dbReference>
<evidence type="ECO:0000259" key="2">
    <source>
        <dbReference type="PROSITE" id="PS50801"/>
    </source>
</evidence>
<dbReference type="InterPro" id="IPR002645">
    <property type="entry name" value="STAS_dom"/>
</dbReference>
<dbReference type="Pfam" id="PF01740">
    <property type="entry name" value="STAS"/>
    <property type="match status" value="1"/>
</dbReference>
<dbReference type="SUPFAM" id="SSF52091">
    <property type="entry name" value="SpoIIaa-like"/>
    <property type="match status" value="1"/>
</dbReference>
<feature type="domain" description="STAS" evidence="2">
    <location>
        <begin position="165"/>
        <end position="276"/>
    </location>
</feature>
<dbReference type="PROSITE" id="PS50801">
    <property type="entry name" value="STAS"/>
    <property type="match status" value="1"/>
</dbReference>